<keyword evidence="4" id="KW-1185">Reference proteome</keyword>
<evidence type="ECO:0000313" key="4">
    <source>
        <dbReference type="Proteomes" id="UP000501346"/>
    </source>
</evidence>
<feature type="compositionally biased region" description="Polar residues" evidence="1">
    <location>
        <begin position="146"/>
        <end position="165"/>
    </location>
</feature>
<sequence>MDVRAFTKSSEYYLESVDKQKKIQGYRLFAYTILRKEEVLGCSQLRTFKVNKCGRRNIRSKGFDELGKSHTDLKTLNEDNFVALNNTVRFTTDSDGQDIFFWHGELKFPNSKTPNKNKRKRQVKNSTNASVAGNISNPKRIKLEQHVSTAQEPKSAEDSPSSNGGTVVKDKVVNFGGFSARSLRSLQRQRAILKVMNTIGGVAYLREQFYESVSKYMGSTTTLDKKTVRGDVDLMVESEKLGARTEPVSGRKIIFLPTVGEDAIQRYILKEKDSKKATFTDVIHDTEIYFFDQTEKNRFHRGKKSVERIRKFQNRQKNAKIKASDDAISKKSTSVNVSDGKIKRRDKKVSAGRTTVVVENTKETKLSIMQALKMVFRL</sequence>
<dbReference type="AlphaFoldDB" id="A0A6C1DKR1"/>
<proteinExistence type="predicted"/>
<protein>
    <submittedName>
        <fullName evidence="3">RNA polymerase III transcription initiation factor complex subunit</fullName>
    </submittedName>
</protein>
<evidence type="ECO:0000256" key="1">
    <source>
        <dbReference type="SAM" id="MobiDB-lite"/>
    </source>
</evidence>
<keyword evidence="3" id="KW-0648">Protein biosynthesis</keyword>
<reference evidence="3 4" key="1">
    <citation type="journal article" date="2019" name="BMC Genomics">
        <title>Chromosome level assembly and comparative genome analysis confirm lager-brewing yeasts originated from a single hybridization.</title>
        <authorList>
            <person name="Salazar A.N."/>
            <person name="Gorter de Vries A.R."/>
            <person name="van den Broek M."/>
            <person name="Brouwers N."/>
            <person name="de la Torre Cortes P."/>
            <person name="Kuijpers N.G.A."/>
            <person name="Daran J.G."/>
            <person name="Abeel T."/>
        </authorList>
    </citation>
    <scope>NUCLEOTIDE SEQUENCE [LARGE SCALE GENOMIC DNA]</scope>
    <source>
        <strain evidence="3 4">CBS 1483</strain>
    </source>
</reference>
<dbReference type="OrthoDB" id="68020at2759"/>
<dbReference type="InterPro" id="IPR035625">
    <property type="entry name" value="Tfc3-like_eWH"/>
</dbReference>
<keyword evidence="3" id="KW-0396">Initiation factor</keyword>
<gene>
    <name evidence="3" type="primary">TFC3_2</name>
    <name evidence="3" type="ORF">GRS66_000069</name>
</gene>
<name>A0A6C1DKR1_SACPS</name>
<dbReference type="GO" id="GO:0003743">
    <property type="term" value="F:translation initiation factor activity"/>
    <property type="evidence" value="ECO:0007669"/>
    <property type="project" value="UniProtKB-KW"/>
</dbReference>
<dbReference type="EMBL" id="CP048983">
    <property type="protein sequence ID" value="QID77882.1"/>
    <property type="molecule type" value="Genomic_DNA"/>
</dbReference>
<dbReference type="CDD" id="cd16169">
    <property type="entry name" value="Tau138_eWH"/>
    <property type="match status" value="1"/>
</dbReference>
<evidence type="ECO:0000313" key="3">
    <source>
        <dbReference type="EMBL" id="QID77882.1"/>
    </source>
</evidence>
<organism evidence="3 4">
    <name type="scientific">Saccharomyces pastorianus</name>
    <name type="common">Lager yeast</name>
    <name type="synonym">Saccharomyces cerevisiae x Saccharomyces eubayanus</name>
    <dbReference type="NCBI Taxonomy" id="27292"/>
    <lineage>
        <taxon>Eukaryota</taxon>
        <taxon>Fungi</taxon>
        <taxon>Dikarya</taxon>
        <taxon>Ascomycota</taxon>
        <taxon>Saccharomycotina</taxon>
        <taxon>Saccharomycetes</taxon>
        <taxon>Saccharomycetales</taxon>
        <taxon>Saccharomycetaceae</taxon>
        <taxon>Saccharomyces</taxon>
    </lineage>
</organism>
<dbReference type="Pfam" id="PF21552">
    <property type="entry name" value="WHD_TFC3"/>
    <property type="match status" value="1"/>
</dbReference>
<feature type="domain" description="Transcription factor tau 138 kDa subunit extended winged helix" evidence="2">
    <location>
        <begin position="182"/>
        <end position="272"/>
    </location>
</feature>
<dbReference type="Proteomes" id="UP000501346">
    <property type="component" value="Chromosome ScI"/>
</dbReference>
<dbReference type="InterPro" id="IPR049543">
    <property type="entry name" value="WHD_TFC3"/>
</dbReference>
<accession>A0A6C1DKR1</accession>
<feature type="region of interest" description="Disordered" evidence="1">
    <location>
        <begin position="111"/>
        <end position="168"/>
    </location>
</feature>
<evidence type="ECO:0000259" key="2">
    <source>
        <dbReference type="Pfam" id="PF21552"/>
    </source>
</evidence>
<feature type="compositionally biased region" description="Polar residues" evidence="1">
    <location>
        <begin position="124"/>
        <end position="137"/>
    </location>
</feature>